<sequence>MDKKVLLGCSLGLISSALVSFSPQAVAQFDSLRIAYGSAFTPDVVAGDLRLAARWHIKDFEKGYNGDWQRRLMVEAVYTYWHSTISSSANKSARGADNIHGFFITPVFRLEDTGPASVNPYLEAGLGVGGISDDEIRRKGRVYPLRKSSHFQFEVKVGGGFIFGEQRQFELGAQWVHYSNGNTAQPNYSFDALQLEGVYRF</sequence>
<evidence type="ECO:0000256" key="1">
    <source>
        <dbReference type="SAM" id="SignalP"/>
    </source>
</evidence>
<protein>
    <submittedName>
        <fullName evidence="2">Uncharacterized protein</fullName>
    </submittedName>
</protein>
<gene>
    <name evidence="2" type="ORF">V5J35_001752</name>
</gene>
<feature type="signal peptide" evidence="1">
    <location>
        <begin position="1"/>
        <end position="27"/>
    </location>
</feature>
<dbReference type="Gene3D" id="2.40.160.20">
    <property type="match status" value="1"/>
</dbReference>
<keyword evidence="1" id="KW-0732">Signal</keyword>
<reference evidence="2 3" key="1">
    <citation type="submission" date="2024-06" db="EMBL/GenBank/DDBJ databases">
        <title>Genomic Encyclopedia of Type Strains, Phase V (KMG-V): Genome sequencing to study the core and pangenomes of soil and plant-associated prokaryotes.</title>
        <authorList>
            <person name="Whitman W."/>
        </authorList>
    </citation>
    <scope>NUCLEOTIDE SEQUENCE [LARGE SCALE GENOMIC DNA]</scope>
    <source>
        <strain evidence="2 3">NE40</strain>
    </source>
</reference>
<keyword evidence="3" id="KW-1185">Reference proteome</keyword>
<evidence type="ECO:0000313" key="3">
    <source>
        <dbReference type="Proteomes" id="UP001549366"/>
    </source>
</evidence>
<evidence type="ECO:0000313" key="2">
    <source>
        <dbReference type="EMBL" id="MET4756560.1"/>
    </source>
</evidence>
<dbReference type="EMBL" id="JBEWTB010000002">
    <property type="protein sequence ID" value="MET4756560.1"/>
    <property type="molecule type" value="Genomic_DNA"/>
</dbReference>
<name>A0ABV2SFP0_9GAMM</name>
<comment type="caution">
    <text evidence="2">The sequence shown here is derived from an EMBL/GenBank/DDBJ whole genome shotgun (WGS) entry which is preliminary data.</text>
</comment>
<accession>A0ABV2SFP0</accession>
<feature type="chain" id="PRO_5046436190" evidence="1">
    <location>
        <begin position="28"/>
        <end position="201"/>
    </location>
</feature>
<proteinExistence type="predicted"/>
<dbReference type="SUPFAM" id="SSF56925">
    <property type="entry name" value="OMPA-like"/>
    <property type="match status" value="1"/>
</dbReference>
<dbReference type="InterPro" id="IPR018550">
    <property type="entry name" value="Lipid-A_deacylase-rel"/>
</dbReference>
<dbReference type="Proteomes" id="UP001549366">
    <property type="component" value="Unassembled WGS sequence"/>
</dbReference>
<dbReference type="RefSeq" id="WP_354010894.1">
    <property type="nucleotide sequence ID" value="NZ_JBEWTA010000001.1"/>
</dbReference>
<dbReference type="InterPro" id="IPR011250">
    <property type="entry name" value="OMP/PagP_B-barrel"/>
</dbReference>
<dbReference type="Pfam" id="PF09411">
    <property type="entry name" value="PagL"/>
    <property type="match status" value="1"/>
</dbReference>
<organism evidence="2 3">
    <name type="scientific">Endozoicomonas lisbonensis</name>
    <dbReference type="NCBI Taxonomy" id="3120522"/>
    <lineage>
        <taxon>Bacteria</taxon>
        <taxon>Pseudomonadati</taxon>
        <taxon>Pseudomonadota</taxon>
        <taxon>Gammaproteobacteria</taxon>
        <taxon>Oceanospirillales</taxon>
        <taxon>Endozoicomonadaceae</taxon>
        <taxon>Endozoicomonas</taxon>
    </lineage>
</organism>